<protein>
    <submittedName>
        <fullName evidence="8">Glutamine synthetase</fullName>
    </submittedName>
</protein>
<name>A0A4P6KG53_9MICO</name>
<keyword evidence="3" id="KW-0547">Nucleotide-binding</keyword>
<organism evidence="8 9">
    <name type="scientific">Leucobacter triazinivorans</name>
    <dbReference type="NCBI Taxonomy" id="1784719"/>
    <lineage>
        <taxon>Bacteria</taxon>
        <taxon>Bacillati</taxon>
        <taxon>Actinomycetota</taxon>
        <taxon>Actinomycetes</taxon>
        <taxon>Micrococcales</taxon>
        <taxon>Microbacteriaceae</taxon>
        <taxon>Leucobacter</taxon>
    </lineage>
</organism>
<keyword evidence="4" id="KW-0067">ATP-binding</keyword>
<evidence type="ECO:0000256" key="1">
    <source>
        <dbReference type="ARBA" id="ARBA00009897"/>
    </source>
</evidence>
<evidence type="ECO:0000313" key="8">
    <source>
        <dbReference type="EMBL" id="QBE49475.1"/>
    </source>
</evidence>
<gene>
    <name evidence="8" type="ORF">EVS81_12030</name>
</gene>
<evidence type="ECO:0000256" key="2">
    <source>
        <dbReference type="ARBA" id="ARBA00022598"/>
    </source>
</evidence>
<dbReference type="PANTHER" id="PTHR43785:SF12">
    <property type="entry name" value="TYPE-1 GLUTAMINE SYNTHETASE 2"/>
    <property type="match status" value="1"/>
</dbReference>
<dbReference type="SMART" id="SM01230">
    <property type="entry name" value="Gln-synt_C"/>
    <property type="match status" value="1"/>
</dbReference>
<dbReference type="Pfam" id="PF16952">
    <property type="entry name" value="Gln-synt_N_2"/>
    <property type="match status" value="1"/>
</dbReference>
<feature type="domain" description="GS catalytic" evidence="7">
    <location>
        <begin position="102"/>
        <end position="438"/>
    </location>
</feature>
<dbReference type="InterPro" id="IPR008146">
    <property type="entry name" value="Gln_synth_cat_dom"/>
</dbReference>
<dbReference type="PANTHER" id="PTHR43785">
    <property type="entry name" value="GAMMA-GLUTAMYLPUTRESCINE SYNTHETASE"/>
    <property type="match status" value="1"/>
</dbReference>
<dbReference type="KEGG" id="ltr:EVS81_12030"/>
<evidence type="ECO:0000256" key="6">
    <source>
        <dbReference type="RuleBase" id="RU000384"/>
    </source>
</evidence>
<reference evidence="8 9" key="1">
    <citation type="submission" date="2019-02" db="EMBL/GenBank/DDBJ databases">
        <authorList>
            <person name="Sun L."/>
            <person name="Pan D."/>
            <person name="Wu X."/>
        </authorList>
    </citation>
    <scope>NUCLEOTIDE SEQUENCE [LARGE SCALE GENOMIC DNA]</scope>
    <source>
        <strain evidence="8 9">JW-1</strain>
    </source>
</reference>
<evidence type="ECO:0000313" key="9">
    <source>
        <dbReference type="Proteomes" id="UP000289260"/>
    </source>
</evidence>
<dbReference type="Pfam" id="PF00120">
    <property type="entry name" value="Gln-synt_C"/>
    <property type="match status" value="1"/>
</dbReference>
<dbReference type="RefSeq" id="WP_130110602.1">
    <property type="nucleotide sequence ID" value="NZ_CP035806.1"/>
</dbReference>
<dbReference type="Proteomes" id="UP000289260">
    <property type="component" value="Chromosome"/>
</dbReference>
<dbReference type="OrthoDB" id="3277468at2"/>
<dbReference type="PROSITE" id="PS51987">
    <property type="entry name" value="GS_CATALYTIC"/>
    <property type="match status" value="1"/>
</dbReference>
<dbReference type="InterPro" id="IPR036651">
    <property type="entry name" value="Gln_synt_N_sf"/>
</dbReference>
<keyword evidence="9" id="KW-1185">Reference proteome</keyword>
<dbReference type="GO" id="GO:0004356">
    <property type="term" value="F:glutamine synthetase activity"/>
    <property type="evidence" value="ECO:0007669"/>
    <property type="project" value="InterPro"/>
</dbReference>
<proteinExistence type="inferred from homology"/>
<dbReference type="GO" id="GO:0005524">
    <property type="term" value="F:ATP binding"/>
    <property type="evidence" value="ECO:0007669"/>
    <property type="project" value="UniProtKB-KW"/>
</dbReference>
<dbReference type="EMBL" id="CP035806">
    <property type="protein sequence ID" value="QBE49475.1"/>
    <property type="molecule type" value="Genomic_DNA"/>
</dbReference>
<evidence type="ECO:0000259" key="7">
    <source>
        <dbReference type="PROSITE" id="PS51987"/>
    </source>
</evidence>
<evidence type="ECO:0000256" key="3">
    <source>
        <dbReference type="ARBA" id="ARBA00022741"/>
    </source>
</evidence>
<evidence type="ECO:0000256" key="4">
    <source>
        <dbReference type="ARBA" id="ARBA00022840"/>
    </source>
</evidence>
<sequence length="438" mass="47319">MTTPIAAILTSDLVGQVRGRAFPADEIDDYARSGSGWVPANLALDPFGRIIVPNPFGSIGDLRIMPDPATRAAVANETGGQPVTAMLGDLVNPDGTPWDCCPRTFLRDAVRDLEEETGLRVISSFEHEFMLRDDDRVPGRKPFSLESLLTYEPLGSNVLQALRDAGLEPEMWLPEFGDRQWEVTLAPAPALQAADRAILLREIVRSVVRAAGERATFSPIVERDGGGNGVHIHLSFIDREGTPVAYDPSRPGGLSAVAGSFAAGVLRHATAFQALTASSGVSYERLAPGRWSVGGLFLGENNREALLRICPLFDTPGADHRKQFNLEYRGADATANPWIALGVLIRAGLEGVRAALPAPEVVSGDPAELSEQQLAAATHGRMPSSLGEALDELQADETVTSWLPPRLLETFLTVKRAELAWHGSLSEPERYRVYAEAY</sequence>
<evidence type="ECO:0000256" key="5">
    <source>
        <dbReference type="PROSITE-ProRule" id="PRU01331"/>
    </source>
</evidence>
<dbReference type="AlphaFoldDB" id="A0A4P6KG53"/>
<dbReference type="Gene3D" id="3.10.20.70">
    <property type="entry name" value="Glutamine synthetase, N-terminal domain"/>
    <property type="match status" value="1"/>
</dbReference>
<accession>A0A4P6KG53</accession>
<dbReference type="Gene3D" id="3.30.590.10">
    <property type="entry name" value="Glutamine synthetase/guanido kinase, catalytic domain"/>
    <property type="match status" value="1"/>
</dbReference>
<dbReference type="InterPro" id="IPR008147">
    <property type="entry name" value="Gln_synt_N"/>
</dbReference>
<dbReference type="InterPro" id="IPR014746">
    <property type="entry name" value="Gln_synth/guanido_kin_cat_dom"/>
</dbReference>
<comment type="similarity">
    <text evidence="1 5 6">Belongs to the glutamine synthetase family.</text>
</comment>
<dbReference type="SUPFAM" id="SSF55931">
    <property type="entry name" value="Glutamine synthetase/guanido kinase"/>
    <property type="match status" value="1"/>
</dbReference>
<keyword evidence="2" id="KW-0436">Ligase</keyword>
<dbReference type="GO" id="GO:0006542">
    <property type="term" value="P:glutamine biosynthetic process"/>
    <property type="evidence" value="ECO:0007669"/>
    <property type="project" value="InterPro"/>
</dbReference>